<evidence type="ECO:0000256" key="5">
    <source>
        <dbReference type="ARBA" id="ARBA00022679"/>
    </source>
</evidence>
<dbReference type="CDD" id="cd08646">
    <property type="entry name" value="FMT_core_Met-tRNA-FMT_N"/>
    <property type="match status" value="1"/>
</dbReference>
<sequence length="320" mass="33478">MKLVFMGTPEFAVPILRGLIGAGYAVSAVYTRPDAPAGRGRSLTASRVKALADGLGLKIIQPRSLKKPEVAEELRSLAPDAIIVAAYGLILPQSVLQIPMYGCINVHASLLPRHRGAAPVAAAILAGDESTGVSIMRMDAGIDTGPVFATASTPICDNDTTGSLTERLACLGSNLLLEVLPRITGSEIAPAPQPAAGATYAPMLSKEQGCIDWNRPAIEIWRQVRAFQPWPGAFTTWEGRLLKLIETRPLDIPAAAPAGAVTALAGQPSMPFGIVTGDGVLGVKGLQQEGKKAATADEFLRGARGFEGAILGQDQCRKSP</sequence>
<dbReference type="InterPro" id="IPR037022">
    <property type="entry name" value="Formyl_trans_C_sf"/>
</dbReference>
<evidence type="ECO:0000256" key="6">
    <source>
        <dbReference type="ARBA" id="ARBA00022917"/>
    </source>
</evidence>
<comment type="similarity">
    <text evidence="2 8">Belongs to the Fmt family.</text>
</comment>
<dbReference type="InterPro" id="IPR011034">
    <property type="entry name" value="Formyl_transferase-like_C_sf"/>
</dbReference>
<dbReference type="PANTHER" id="PTHR11138">
    <property type="entry name" value="METHIONYL-TRNA FORMYLTRANSFERASE"/>
    <property type="match status" value="1"/>
</dbReference>
<evidence type="ECO:0000313" key="11">
    <source>
        <dbReference type="EMBL" id="XCH33293.1"/>
    </source>
</evidence>
<feature type="domain" description="Formyl transferase C-terminal" evidence="10">
    <location>
        <begin position="204"/>
        <end position="303"/>
    </location>
</feature>
<dbReference type="SUPFAM" id="SSF53328">
    <property type="entry name" value="Formyltransferase"/>
    <property type="match status" value="1"/>
</dbReference>
<dbReference type="InterPro" id="IPR005794">
    <property type="entry name" value="Fmt"/>
</dbReference>
<dbReference type="Gene3D" id="3.40.50.170">
    <property type="entry name" value="Formyl transferase, N-terminal domain"/>
    <property type="match status" value="1"/>
</dbReference>
<dbReference type="SUPFAM" id="SSF50486">
    <property type="entry name" value="FMT C-terminal domain-like"/>
    <property type="match status" value="1"/>
</dbReference>
<dbReference type="InterPro" id="IPR044135">
    <property type="entry name" value="Met-tRNA-FMT_C"/>
</dbReference>
<dbReference type="EC" id="2.1.2.9" evidence="3 8"/>
<dbReference type="InterPro" id="IPR036477">
    <property type="entry name" value="Formyl_transf_N_sf"/>
</dbReference>
<evidence type="ECO:0000256" key="3">
    <source>
        <dbReference type="ARBA" id="ARBA00012261"/>
    </source>
</evidence>
<accession>A0AAU8G8R6</accession>
<dbReference type="NCBIfam" id="TIGR00460">
    <property type="entry name" value="fmt"/>
    <property type="match status" value="1"/>
</dbReference>
<evidence type="ECO:0000256" key="7">
    <source>
        <dbReference type="ARBA" id="ARBA00048558"/>
    </source>
</evidence>
<dbReference type="FunFam" id="3.40.50.12230:FF:000001">
    <property type="entry name" value="Methionyl-tRNA formyltransferase"/>
    <property type="match status" value="1"/>
</dbReference>
<evidence type="ECO:0000256" key="2">
    <source>
        <dbReference type="ARBA" id="ARBA00010699"/>
    </source>
</evidence>
<dbReference type="GO" id="GO:0004479">
    <property type="term" value="F:methionyl-tRNA formyltransferase activity"/>
    <property type="evidence" value="ECO:0007669"/>
    <property type="project" value="UniProtKB-UniRule"/>
</dbReference>
<dbReference type="Pfam" id="PF02911">
    <property type="entry name" value="Formyl_trans_C"/>
    <property type="match status" value="1"/>
</dbReference>
<dbReference type="AlphaFoldDB" id="A0AAU8G8R6"/>
<dbReference type="HAMAP" id="MF_00182">
    <property type="entry name" value="Formyl_trans"/>
    <property type="match status" value="1"/>
</dbReference>
<dbReference type="CDD" id="cd08704">
    <property type="entry name" value="Met_tRNA_FMT_C"/>
    <property type="match status" value="1"/>
</dbReference>
<comment type="function">
    <text evidence="1 8">Attaches a formyl group to the free amino group of methionyl-tRNA(fMet). The formyl group appears to play a dual role in the initiator identity of N-formylmethionyl-tRNA by promoting its recognition by IF2 and preventing the misappropriation of this tRNA by the elongation apparatus.</text>
</comment>
<reference evidence="11" key="1">
    <citation type="submission" date="2024-06" db="EMBL/GenBank/DDBJ databases">
        <title>A Novel Isolate, Dehalogenimonas sp. Strain 4OHTPN, Dechlorinates Aromatic 4 Hydroxy chlorothalonil by a Novel Reductive Dehalogenase.</title>
        <authorList>
            <person name="Liu G."/>
        </authorList>
    </citation>
    <scope>NUCLEOTIDE SEQUENCE</scope>
    <source>
        <strain evidence="11">4OHTPN</strain>
    </source>
</reference>
<evidence type="ECO:0000259" key="10">
    <source>
        <dbReference type="Pfam" id="PF02911"/>
    </source>
</evidence>
<evidence type="ECO:0000259" key="9">
    <source>
        <dbReference type="Pfam" id="PF00551"/>
    </source>
</evidence>
<evidence type="ECO:0000256" key="4">
    <source>
        <dbReference type="ARBA" id="ARBA00016014"/>
    </source>
</evidence>
<dbReference type="RefSeq" id="WP_353714534.1">
    <property type="nucleotide sequence ID" value="NZ_CP159307.1"/>
</dbReference>
<evidence type="ECO:0000256" key="8">
    <source>
        <dbReference type="HAMAP-Rule" id="MF_00182"/>
    </source>
</evidence>
<dbReference type="InterPro" id="IPR005793">
    <property type="entry name" value="Formyl_trans_C"/>
</dbReference>
<dbReference type="Pfam" id="PF00551">
    <property type="entry name" value="Formyl_trans_N"/>
    <property type="match status" value="1"/>
</dbReference>
<name>A0AAU8G8R6_9CHLR</name>
<dbReference type="GO" id="GO:0005829">
    <property type="term" value="C:cytosol"/>
    <property type="evidence" value="ECO:0007669"/>
    <property type="project" value="TreeGrafter"/>
</dbReference>
<comment type="catalytic activity">
    <reaction evidence="7 8">
        <text>L-methionyl-tRNA(fMet) + (6R)-10-formyltetrahydrofolate = N-formyl-L-methionyl-tRNA(fMet) + (6S)-5,6,7,8-tetrahydrofolate + H(+)</text>
        <dbReference type="Rhea" id="RHEA:24380"/>
        <dbReference type="Rhea" id="RHEA-COMP:9952"/>
        <dbReference type="Rhea" id="RHEA-COMP:9953"/>
        <dbReference type="ChEBI" id="CHEBI:15378"/>
        <dbReference type="ChEBI" id="CHEBI:57453"/>
        <dbReference type="ChEBI" id="CHEBI:78530"/>
        <dbReference type="ChEBI" id="CHEBI:78844"/>
        <dbReference type="ChEBI" id="CHEBI:195366"/>
        <dbReference type="EC" id="2.1.2.9"/>
    </reaction>
</comment>
<dbReference type="InterPro" id="IPR002376">
    <property type="entry name" value="Formyl_transf_N"/>
</dbReference>
<gene>
    <name evidence="8 11" type="primary">fmt</name>
    <name evidence="11" type="ORF">ABV300_09120</name>
</gene>
<feature type="domain" description="Formyl transferase N-terminal" evidence="9">
    <location>
        <begin position="1"/>
        <end position="180"/>
    </location>
</feature>
<protein>
    <recommendedName>
        <fullName evidence="4 8">Methionyl-tRNA formyltransferase</fullName>
        <ecNumber evidence="3 8">2.1.2.9</ecNumber>
    </recommendedName>
</protein>
<dbReference type="EMBL" id="CP159307">
    <property type="protein sequence ID" value="XCH33293.1"/>
    <property type="molecule type" value="Genomic_DNA"/>
</dbReference>
<feature type="binding site" evidence="8">
    <location>
        <begin position="109"/>
        <end position="112"/>
    </location>
    <ligand>
        <name>(6S)-5,6,7,8-tetrahydrofolate</name>
        <dbReference type="ChEBI" id="CHEBI:57453"/>
    </ligand>
</feature>
<keyword evidence="6 8" id="KW-0648">Protein biosynthesis</keyword>
<dbReference type="PANTHER" id="PTHR11138:SF5">
    <property type="entry name" value="METHIONYL-TRNA FORMYLTRANSFERASE, MITOCHONDRIAL"/>
    <property type="match status" value="1"/>
</dbReference>
<proteinExistence type="inferred from homology"/>
<dbReference type="InterPro" id="IPR041711">
    <property type="entry name" value="Met-tRNA-FMT_N"/>
</dbReference>
<keyword evidence="5 8" id="KW-0808">Transferase</keyword>
<evidence type="ECO:0000256" key="1">
    <source>
        <dbReference type="ARBA" id="ARBA00002606"/>
    </source>
</evidence>
<organism evidence="11">
    <name type="scientific">Dehalogenimonas sp. 4OHTPN</name>
    <dbReference type="NCBI Taxonomy" id="3166643"/>
    <lineage>
        <taxon>Bacteria</taxon>
        <taxon>Bacillati</taxon>
        <taxon>Chloroflexota</taxon>
        <taxon>Dehalococcoidia</taxon>
        <taxon>Dehalococcoidales</taxon>
        <taxon>Dehalococcoidaceae</taxon>
        <taxon>Dehalogenimonas</taxon>
    </lineage>
</organism>
<dbReference type="Gene3D" id="3.10.25.10">
    <property type="entry name" value="Formyl transferase, C-terminal domain"/>
    <property type="match status" value="1"/>
</dbReference>